<dbReference type="RefSeq" id="WP_129920125.1">
    <property type="nucleotide sequence ID" value="NZ_SEWE01000008.1"/>
</dbReference>
<dbReference type="EMBL" id="SEWE01000008">
    <property type="protein sequence ID" value="RYU81821.1"/>
    <property type="molecule type" value="Genomic_DNA"/>
</dbReference>
<accession>A0A4Q5LHL1</accession>
<protein>
    <submittedName>
        <fullName evidence="1">Uncharacterized protein</fullName>
    </submittedName>
</protein>
<dbReference type="AlphaFoldDB" id="A0A4Q5LHL1"/>
<gene>
    <name evidence="1" type="ORF">EWM57_05425</name>
</gene>
<name>A0A4Q5LHL1_9BACT</name>
<reference evidence="1 2" key="1">
    <citation type="submission" date="2019-02" db="EMBL/GenBank/DDBJ databases">
        <title>Bacterial novel species isolated from soil.</title>
        <authorList>
            <person name="Jung H.-Y."/>
        </authorList>
    </citation>
    <scope>NUCLEOTIDE SEQUENCE [LARGE SCALE GENOMIC DNA]</scope>
    <source>
        <strain evidence="1 2">1-3-3-3</strain>
    </source>
</reference>
<proteinExistence type="predicted"/>
<keyword evidence="2" id="KW-1185">Reference proteome</keyword>
<organism evidence="1 2">
    <name type="scientific">Hymenobacter persicinus</name>
    <dbReference type="NCBI Taxonomy" id="2025506"/>
    <lineage>
        <taxon>Bacteria</taxon>
        <taxon>Pseudomonadati</taxon>
        <taxon>Bacteroidota</taxon>
        <taxon>Cytophagia</taxon>
        <taxon>Cytophagales</taxon>
        <taxon>Hymenobacteraceae</taxon>
        <taxon>Hymenobacter</taxon>
    </lineage>
</organism>
<sequence>MELLRRIVKVLLAVLALGALAVVVALAVLALPYLLALLLGGVAIRAAGRKSARPCPPDSSLLTVERLAVYNRYSGSMDLFCRQGGADEKALLNDEQWALIKRYLEDLRRMQQGLLSAACAERLEADLFRDCATVTTVIQLRRMSRVNYGLEGSGLLDRILLWLFPLKPSE</sequence>
<comment type="caution">
    <text evidence="1">The sequence shown here is derived from an EMBL/GenBank/DDBJ whole genome shotgun (WGS) entry which is preliminary data.</text>
</comment>
<dbReference type="Proteomes" id="UP000294155">
    <property type="component" value="Unassembled WGS sequence"/>
</dbReference>
<evidence type="ECO:0000313" key="2">
    <source>
        <dbReference type="Proteomes" id="UP000294155"/>
    </source>
</evidence>
<evidence type="ECO:0000313" key="1">
    <source>
        <dbReference type="EMBL" id="RYU81821.1"/>
    </source>
</evidence>